<evidence type="ECO:0000256" key="1">
    <source>
        <dbReference type="SAM" id="Phobius"/>
    </source>
</evidence>
<keyword evidence="4" id="KW-1185">Reference proteome</keyword>
<keyword evidence="1" id="KW-0472">Membrane</keyword>
<reference evidence="3" key="5">
    <citation type="submission" date="2018-04" db="UniProtKB">
        <authorList>
            <consortium name="EnsemblFungi"/>
        </authorList>
    </citation>
    <scope>IDENTIFICATION</scope>
    <source>
        <strain evidence="3">R3-111a-1</strain>
    </source>
</reference>
<feature type="transmembrane region" description="Helical" evidence="1">
    <location>
        <begin position="17"/>
        <end position="41"/>
    </location>
</feature>
<dbReference type="AlphaFoldDB" id="J8TT69"/>
<name>J8TT69_GAET3</name>
<dbReference type="GeneID" id="20354800"/>
<dbReference type="Proteomes" id="UP000006039">
    <property type="component" value="Unassembled WGS sequence"/>
</dbReference>
<accession>J8TT69</accession>
<evidence type="ECO:0000313" key="4">
    <source>
        <dbReference type="Proteomes" id="UP000006039"/>
    </source>
</evidence>
<reference evidence="2" key="3">
    <citation type="submission" date="2010-09" db="EMBL/GenBank/DDBJ databases">
        <title>Annotation of Gaeumannomyces graminis var. tritici R3-111a-1.</title>
        <authorList>
            <consortium name="The Broad Institute Genome Sequencing Platform"/>
            <person name="Ma L.-J."/>
            <person name="Dead R."/>
            <person name="Young S.K."/>
            <person name="Zeng Q."/>
            <person name="Gargeya S."/>
            <person name="Fitzgerald M."/>
            <person name="Haas B."/>
            <person name="Abouelleil A."/>
            <person name="Alvarado L."/>
            <person name="Arachchi H.M."/>
            <person name="Berlin A."/>
            <person name="Brown A."/>
            <person name="Chapman S.B."/>
            <person name="Chen Z."/>
            <person name="Dunbar C."/>
            <person name="Freedman E."/>
            <person name="Gearin G."/>
            <person name="Gellesch M."/>
            <person name="Goldberg J."/>
            <person name="Griggs A."/>
            <person name="Gujja S."/>
            <person name="Heiman D."/>
            <person name="Howarth C."/>
            <person name="Larson L."/>
            <person name="Lui A."/>
            <person name="MacDonald P.J.P."/>
            <person name="Mehta T."/>
            <person name="Montmayeur A."/>
            <person name="Murphy C."/>
            <person name="Neiman D."/>
            <person name="Pearson M."/>
            <person name="Priest M."/>
            <person name="Roberts A."/>
            <person name="Saif S."/>
            <person name="Shea T."/>
            <person name="Shenoy N."/>
            <person name="Sisk P."/>
            <person name="Stolte C."/>
            <person name="Sykes S."/>
            <person name="Yandava C."/>
            <person name="Wortman J."/>
            <person name="Nusbaum C."/>
            <person name="Birren B."/>
        </authorList>
    </citation>
    <scope>NUCLEOTIDE SEQUENCE</scope>
    <source>
        <strain evidence="2">R3-111a-1</strain>
    </source>
</reference>
<dbReference type="EMBL" id="GL385667">
    <property type="protein sequence ID" value="EJT68079.1"/>
    <property type="molecule type" value="Genomic_DNA"/>
</dbReference>
<reference evidence="4" key="1">
    <citation type="submission" date="2010-07" db="EMBL/GenBank/DDBJ databases">
        <title>The genome sequence of Gaeumannomyces graminis var. tritici strain R3-111a-1.</title>
        <authorList>
            <consortium name="The Broad Institute Genome Sequencing Platform"/>
            <person name="Ma L.-J."/>
            <person name="Dead R."/>
            <person name="Young S."/>
            <person name="Zeng Q."/>
            <person name="Koehrsen M."/>
            <person name="Alvarado L."/>
            <person name="Berlin A."/>
            <person name="Chapman S.B."/>
            <person name="Chen Z."/>
            <person name="Freedman E."/>
            <person name="Gellesch M."/>
            <person name="Goldberg J."/>
            <person name="Griggs A."/>
            <person name="Gujja S."/>
            <person name="Heilman E.R."/>
            <person name="Heiman D."/>
            <person name="Hepburn T."/>
            <person name="Howarth C."/>
            <person name="Jen D."/>
            <person name="Larson L."/>
            <person name="Mehta T."/>
            <person name="Neiman D."/>
            <person name="Pearson M."/>
            <person name="Roberts A."/>
            <person name="Saif S."/>
            <person name="Shea T."/>
            <person name="Shenoy N."/>
            <person name="Sisk P."/>
            <person name="Stolte C."/>
            <person name="Sykes S."/>
            <person name="Walk T."/>
            <person name="White J."/>
            <person name="Yandava C."/>
            <person name="Haas B."/>
            <person name="Nusbaum C."/>
            <person name="Birren B."/>
        </authorList>
    </citation>
    <scope>NUCLEOTIDE SEQUENCE [LARGE SCALE GENOMIC DNA]</scope>
    <source>
        <strain evidence="4">R3-111a-1</strain>
    </source>
</reference>
<sequence length="83" mass="9716">VPAYKKLFFPFKATSPFFFLFVHLITILIILTIVTVSNWYLAVLFKHLNLTGNCKCYFLYPITYCNLIKPGFEFAGTFNFLNF</sequence>
<feature type="non-terminal residue" evidence="2">
    <location>
        <position position="1"/>
    </location>
</feature>
<dbReference type="EnsemblFungi" id="EJT68079">
    <property type="protein sequence ID" value="EJT68079"/>
    <property type="gene ID" value="GGTG_14342"/>
</dbReference>
<reference evidence="2" key="2">
    <citation type="submission" date="2010-07" db="EMBL/GenBank/DDBJ databases">
        <authorList>
            <consortium name="The Broad Institute Genome Sequencing Platform"/>
            <consortium name="Broad Institute Genome Sequencing Center for Infectious Disease"/>
            <person name="Ma L.-J."/>
            <person name="Dead R."/>
            <person name="Young S."/>
            <person name="Zeng Q."/>
            <person name="Koehrsen M."/>
            <person name="Alvarado L."/>
            <person name="Berlin A."/>
            <person name="Chapman S.B."/>
            <person name="Chen Z."/>
            <person name="Freedman E."/>
            <person name="Gellesch M."/>
            <person name="Goldberg J."/>
            <person name="Griggs A."/>
            <person name="Gujja S."/>
            <person name="Heilman E.R."/>
            <person name="Heiman D."/>
            <person name="Hepburn T."/>
            <person name="Howarth C."/>
            <person name="Jen D."/>
            <person name="Larson L."/>
            <person name="Mehta T."/>
            <person name="Neiman D."/>
            <person name="Pearson M."/>
            <person name="Roberts A."/>
            <person name="Saif S."/>
            <person name="Shea T."/>
            <person name="Shenoy N."/>
            <person name="Sisk P."/>
            <person name="Stolte C."/>
            <person name="Sykes S."/>
            <person name="Walk T."/>
            <person name="White J."/>
            <person name="Yandava C."/>
            <person name="Haas B."/>
            <person name="Nusbaum C."/>
            <person name="Birren B."/>
        </authorList>
    </citation>
    <scope>NUCLEOTIDE SEQUENCE</scope>
    <source>
        <strain evidence="2">R3-111a-1</strain>
    </source>
</reference>
<evidence type="ECO:0000313" key="3">
    <source>
        <dbReference type="EnsemblFungi" id="EJT68079"/>
    </source>
</evidence>
<dbReference type="VEuPathDB" id="FungiDB:GGTG_14342"/>
<evidence type="ECO:0000313" key="2">
    <source>
        <dbReference type="EMBL" id="EJT68079.1"/>
    </source>
</evidence>
<organism evidence="2">
    <name type="scientific">Gaeumannomyces tritici (strain R3-111a-1)</name>
    <name type="common">Wheat and barley take-all root rot fungus</name>
    <name type="synonym">Gaeumannomyces graminis var. tritici</name>
    <dbReference type="NCBI Taxonomy" id="644352"/>
    <lineage>
        <taxon>Eukaryota</taxon>
        <taxon>Fungi</taxon>
        <taxon>Dikarya</taxon>
        <taxon>Ascomycota</taxon>
        <taxon>Pezizomycotina</taxon>
        <taxon>Sordariomycetes</taxon>
        <taxon>Sordariomycetidae</taxon>
        <taxon>Magnaporthales</taxon>
        <taxon>Magnaporthaceae</taxon>
        <taxon>Gaeumannomyces</taxon>
    </lineage>
</organism>
<proteinExistence type="predicted"/>
<keyword evidence="1" id="KW-1133">Transmembrane helix</keyword>
<reference evidence="3" key="4">
    <citation type="journal article" date="2015" name="G3 (Bethesda)">
        <title>Genome sequences of three phytopathogenic species of the Magnaporthaceae family of fungi.</title>
        <authorList>
            <person name="Okagaki L.H."/>
            <person name="Nunes C.C."/>
            <person name="Sailsbery J."/>
            <person name="Clay B."/>
            <person name="Brown D."/>
            <person name="John T."/>
            <person name="Oh Y."/>
            <person name="Young N."/>
            <person name="Fitzgerald M."/>
            <person name="Haas B.J."/>
            <person name="Zeng Q."/>
            <person name="Young S."/>
            <person name="Adiconis X."/>
            <person name="Fan L."/>
            <person name="Levin J.Z."/>
            <person name="Mitchell T.K."/>
            <person name="Okubara P.A."/>
            <person name="Farman M.L."/>
            <person name="Kohn L.M."/>
            <person name="Birren B."/>
            <person name="Ma L.-J."/>
            <person name="Dean R.A."/>
        </authorList>
    </citation>
    <scope>NUCLEOTIDE SEQUENCE</scope>
    <source>
        <strain evidence="3">R3-111a-1</strain>
    </source>
</reference>
<protein>
    <submittedName>
        <fullName evidence="2 3">Uncharacterized protein</fullName>
    </submittedName>
</protein>
<gene>
    <name evidence="3" type="primary">20354800</name>
    <name evidence="2" type="ORF">GGTG_14342</name>
</gene>
<keyword evidence="1" id="KW-0812">Transmembrane</keyword>
<dbReference type="RefSeq" id="XP_009230533.1">
    <property type="nucleotide sequence ID" value="XM_009232269.1"/>
</dbReference>